<organism evidence="1 2">
    <name type="scientific">Spirochaeta africana (strain ATCC 700263 / DSM 8902 / Z-7692)</name>
    <dbReference type="NCBI Taxonomy" id="889378"/>
    <lineage>
        <taxon>Bacteria</taxon>
        <taxon>Pseudomonadati</taxon>
        <taxon>Spirochaetota</taxon>
        <taxon>Spirochaetia</taxon>
        <taxon>Spirochaetales</taxon>
        <taxon>Spirochaetaceae</taxon>
        <taxon>Spirochaeta</taxon>
    </lineage>
</organism>
<dbReference type="RefSeq" id="WP_014455328.1">
    <property type="nucleotide sequence ID" value="NC_017098.1"/>
</dbReference>
<dbReference type="EMBL" id="CP003282">
    <property type="protein sequence ID" value="AFG37340.1"/>
    <property type="molecule type" value="Genomic_DNA"/>
</dbReference>
<gene>
    <name evidence="1" type="ordered locus">Spiaf_1265</name>
</gene>
<name>H9UIJ7_SPIAZ</name>
<dbReference type="Proteomes" id="UP000007383">
    <property type="component" value="Chromosome"/>
</dbReference>
<protein>
    <submittedName>
        <fullName evidence="1">Uncharacterized protein</fullName>
    </submittedName>
</protein>
<evidence type="ECO:0000313" key="2">
    <source>
        <dbReference type="Proteomes" id="UP000007383"/>
    </source>
</evidence>
<dbReference type="AlphaFoldDB" id="H9UIJ7"/>
<accession>H9UIJ7</accession>
<dbReference type="PATRIC" id="fig|889378.3.peg.1269"/>
<evidence type="ECO:0000313" key="1">
    <source>
        <dbReference type="EMBL" id="AFG37340.1"/>
    </source>
</evidence>
<dbReference type="HOGENOM" id="CLU_1748500_0_0_12"/>
<keyword evidence="2" id="KW-1185">Reference proteome</keyword>
<dbReference type="PROSITE" id="PS51257">
    <property type="entry name" value="PROKAR_LIPOPROTEIN"/>
    <property type="match status" value="1"/>
</dbReference>
<dbReference type="KEGG" id="sfc:Spiaf_1265"/>
<dbReference type="STRING" id="889378.Spiaf_1265"/>
<proteinExistence type="predicted"/>
<sequence length="149" mass="15931">MSKRLPRRAGLILAAGVTLLLAGCSTRIARIQSDPSGYAGRTVTVQGTVDRIFPLPVGEYRVGILSDDTAAIPVLVSGDYRAGDAVRLRAEVVAFSADGIRASRDEFEQRIGSALTAVGADGDDLARRVMNLLIPLAETFEITYLLIEQ</sequence>
<reference evidence="2" key="1">
    <citation type="journal article" date="2013" name="Stand. Genomic Sci.">
        <title>Complete genome sequence of the halophilic bacterium Spirochaeta africana type strain (Z-7692(T)) from the alkaline Lake Magadi in the East African Rift.</title>
        <authorList>
            <person name="Liolos K."/>
            <person name="Abt B."/>
            <person name="Scheuner C."/>
            <person name="Teshima H."/>
            <person name="Held B."/>
            <person name="Lapidus A."/>
            <person name="Nolan M."/>
            <person name="Lucas S."/>
            <person name="Deshpande S."/>
            <person name="Cheng J.F."/>
            <person name="Tapia R."/>
            <person name="Goodwin L.A."/>
            <person name="Pitluck S."/>
            <person name="Pagani I."/>
            <person name="Ivanova N."/>
            <person name="Mavromatis K."/>
            <person name="Mikhailova N."/>
            <person name="Huntemann M."/>
            <person name="Pati A."/>
            <person name="Chen A."/>
            <person name="Palaniappan K."/>
            <person name="Land M."/>
            <person name="Rohde M."/>
            <person name="Tindall B.J."/>
            <person name="Detter J.C."/>
            <person name="Goker M."/>
            <person name="Bristow J."/>
            <person name="Eisen J.A."/>
            <person name="Markowitz V."/>
            <person name="Hugenholtz P."/>
            <person name="Woyke T."/>
            <person name="Klenk H.P."/>
            <person name="Kyrpides N.C."/>
        </authorList>
    </citation>
    <scope>NUCLEOTIDE SEQUENCE</scope>
    <source>
        <strain evidence="2">ATCC 700263 / DSM 8902 / Z-7692</strain>
    </source>
</reference>